<dbReference type="RefSeq" id="WP_184529385.1">
    <property type="nucleotide sequence ID" value="NZ_JACHGK010000021.1"/>
</dbReference>
<name>A0A7X0HV27_9BACI</name>
<sequence length="92" mass="10705">MITKEAVQADSAQALYMKELSAREVIVNEIIALVELLKIENIAGWDGIPFHNIHSIKYENRHSTADLSILFDVLNNRYAEMRYQSLMEKYYL</sequence>
<dbReference type="AlphaFoldDB" id="A0A7X0HV27"/>
<organism evidence="1 2">
    <name type="scientific">Bacillus benzoevorans</name>
    <dbReference type="NCBI Taxonomy" id="1456"/>
    <lineage>
        <taxon>Bacteria</taxon>
        <taxon>Bacillati</taxon>
        <taxon>Bacillota</taxon>
        <taxon>Bacilli</taxon>
        <taxon>Bacillales</taxon>
        <taxon>Bacillaceae</taxon>
        <taxon>Bacillus</taxon>
    </lineage>
</organism>
<accession>A0A7X0HV27</accession>
<keyword evidence="2" id="KW-1185">Reference proteome</keyword>
<evidence type="ECO:0000313" key="1">
    <source>
        <dbReference type="EMBL" id="MBB6447439.1"/>
    </source>
</evidence>
<dbReference type="Proteomes" id="UP000531594">
    <property type="component" value="Unassembled WGS sequence"/>
</dbReference>
<gene>
    <name evidence="1" type="ORF">HNR53_004119</name>
</gene>
<proteinExistence type="predicted"/>
<comment type="caution">
    <text evidence="1">The sequence shown here is derived from an EMBL/GenBank/DDBJ whole genome shotgun (WGS) entry which is preliminary data.</text>
</comment>
<dbReference type="EMBL" id="JACHGK010000021">
    <property type="protein sequence ID" value="MBB6447439.1"/>
    <property type="molecule type" value="Genomic_DNA"/>
</dbReference>
<reference evidence="1 2" key="1">
    <citation type="submission" date="2020-08" db="EMBL/GenBank/DDBJ databases">
        <title>Genomic Encyclopedia of Type Strains, Phase IV (KMG-IV): sequencing the most valuable type-strain genomes for metagenomic binning, comparative biology and taxonomic classification.</title>
        <authorList>
            <person name="Goeker M."/>
        </authorList>
    </citation>
    <scope>NUCLEOTIDE SEQUENCE [LARGE SCALE GENOMIC DNA]</scope>
    <source>
        <strain evidence="1 2">DSM 5391</strain>
    </source>
</reference>
<evidence type="ECO:0000313" key="2">
    <source>
        <dbReference type="Proteomes" id="UP000531594"/>
    </source>
</evidence>
<protein>
    <submittedName>
        <fullName evidence="1">Uncharacterized protein</fullName>
    </submittedName>
</protein>